<evidence type="ECO:0000256" key="1">
    <source>
        <dbReference type="SAM" id="Phobius"/>
    </source>
</evidence>
<protein>
    <recommendedName>
        <fullName evidence="2">Lnb N-terminal periplasmic domain-containing protein</fullName>
    </recommendedName>
</protein>
<evidence type="ECO:0000259" key="2">
    <source>
        <dbReference type="Pfam" id="PF13387"/>
    </source>
</evidence>
<dbReference type="Proteomes" id="UP000024816">
    <property type="component" value="Unassembled WGS sequence"/>
</dbReference>
<dbReference type="STRING" id="1280952.HJA_06897"/>
<evidence type="ECO:0000313" key="3">
    <source>
        <dbReference type="EMBL" id="KCZ89003.1"/>
    </source>
</evidence>
<keyword evidence="1" id="KW-1133">Transmembrane helix</keyword>
<keyword evidence="1" id="KW-0812">Transmembrane</keyword>
<keyword evidence="4" id="KW-1185">Reference proteome</keyword>
<accession>A0A059FER0</accession>
<feature type="domain" description="Lnb N-terminal periplasmic" evidence="2">
    <location>
        <begin position="95"/>
        <end position="226"/>
    </location>
</feature>
<dbReference type="Pfam" id="PF13387">
    <property type="entry name" value="Lnb_N"/>
    <property type="match status" value="1"/>
</dbReference>
<evidence type="ECO:0000313" key="4">
    <source>
        <dbReference type="Proteomes" id="UP000024816"/>
    </source>
</evidence>
<dbReference type="EMBL" id="ARYJ01000004">
    <property type="protein sequence ID" value="KCZ89003.1"/>
    <property type="molecule type" value="Genomic_DNA"/>
</dbReference>
<name>A0A059FER0_9PROT</name>
<comment type="caution">
    <text evidence="3">The sequence shown here is derived from an EMBL/GenBank/DDBJ whole genome shotgun (WGS) entry which is preliminary data.</text>
</comment>
<dbReference type="InterPro" id="IPR025178">
    <property type="entry name" value="Lnb_N"/>
</dbReference>
<dbReference type="AlphaFoldDB" id="A0A059FER0"/>
<dbReference type="PATRIC" id="fig|1280952.3.peg.1370"/>
<keyword evidence="1" id="KW-0472">Membrane</keyword>
<feature type="transmembrane region" description="Helical" evidence="1">
    <location>
        <begin position="20"/>
        <end position="40"/>
    </location>
</feature>
<proteinExistence type="predicted"/>
<organism evidence="3 4">
    <name type="scientific">Hyphomonas jannaschiana VP2</name>
    <dbReference type="NCBI Taxonomy" id="1280952"/>
    <lineage>
        <taxon>Bacteria</taxon>
        <taxon>Pseudomonadati</taxon>
        <taxon>Pseudomonadota</taxon>
        <taxon>Alphaproteobacteria</taxon>
        <taxon>Hyphomonadales</taxon>
        <taxon>Hyphomonadaceae</taxon>
        <taxon>Hyphomonas</taxon>
    </lineage>
</organism>
<dbReference type="OrthoDB" id="274718at2"/>
<dbReference type="eggNOG" id="ENOG502Z7V0">
    <property type="taxonomic scope" value="Bacteria"/>
</dbReference>
<sequence length="288" mass="32432">MVDGAGRQFQTGRLLIFMRWVAPVLYAVLAAAGVFLLAVVTKQPRHDRDWYPHLSRLPHVELQDGVFSIAPYGNWTYTEDAPEEMIWSGVPPHRISDVRRVWFVMEPHPGLAVMAHTFVMFEFGEGDLVGLTIEARKETRETYSAMGGAFNKFELMYYWASPRDLMTRRAVMMDRDLFMYPLQLSQAEAEAYLTSLLEKTASIERRPRFYNTLTSNCTNELAKAADLPWHPAFILTGGADRALYGQGRISGEGGFEAVHAKAEVDACVRENAFRPEAAFNAALIACAE</sequence>
<gene>
    <name evidence="3" type="ORF">HJA_06897</name>
</gene>
<reference evidence="3 4" key="1">
    <citation type="journal article" date="2014" name="Antonie Van Leeuwenhoek">
        <title>Hyphomonas beringensis sp. nov. and Hyphomonas chukchiensis sp. nov., isolated from surface seawater of the Bering Sea and Chukchi Sea.</title>
        <authorList>
            <person name="Li C."/>
            <person name="Lai Q."/>
            <person name="Li G."/>
            <person name="Dong C."/>
            <person name="Wang J."/>
            <person name="Liao Y."/>
            <person name="Shao Z."/>
        </authorList>
    </citation>
    <scope>NUCLEOTIDE SEQUENCE [LARGE SCALE GENOMIC DNA]</scope>
    <source>
        <strain evidence="3 4">VP2</strain>
    </source>
</reference>